<dbReference type="PRINTS" id="PR00320">
    <property type="entry name" value="GPROTEINBRPT"/>
</dbReference>
<evidence type="ECO:0000256" key="7">
    <source>
        <dbReference type="SAM" id="Coils"/>
    </source>
</evidence>
<dbReference type="Gene3D" id="1.20.5.340">
    <property type="match status" value="1"/>
</dbReference>
<name>A0AAD6TQV7_9AGAR</name>
<organism evidence="10 11">
    <name type="scientific">Mycena belliarum</name>
    <dbReference type="NCBI Taxonomy" id="1033014"/>
    <lineage>
        <taxon>Eukaryota</taxon>
        <taxon>Fungi</taxon>
        <taxon>Dikarya</taxon>
        <taxon>Basidiomycota</taxon>
        <taxon>Agaricomycotina</taxon>
        <taxon>Agaricomycetes</taxon>
        <taxon>Agaricomycetidae</taxon>
        <taxon>Agaricales</taxon>
        <taxon>Marasmiineae</taxon>
        <taxon>Mycenaceae</taxon>
        <taxon>Mycena</taxon>
    </lineage>
</organism>
<dbReference type="AlphaFoldDB" id="A0AAD6TQV7"/>
<evidence type="ECO:0000256" key="6">
    <source>
        <dbReference type="PROSITE-ProRule" id="PRU00221"/>
    </source>
</evidence>
<keyword evidence="11" id="KW-1185">Reference proteome</keyword>
<dbReference type="Proteomes" id="UP001222325">
    <property type="component" value="Unassembled WGS sequence"/>
</dbReference>
<dbReference type="PROSITE" id="PS50082">
    <property type="entry name" value="WD_REPEATS_2"/>
    <property type="match status" value="6"/>
</dbReference>
<dbReference type="PROSITE" id="PS00678">
    <property type="entry name" value="WD_REPEATS_1"/>
    <property type="match status" value="4"/>
</dbReference>
<feature type="repeat" description="WD" evidence="6">
    <location>
        <begin position="439"/>
        <end position="480"/>
    </location>
</feature>
<accession>A0AAD6TQV7</accession>
<keyword evidence="3" id="KW-0677">Repeat</keyword>
<keyword evidence="4" id="KW-0805">Transcription regulation</keyword>
<keyword evidence="1" id="KW-0678">Repressor</keyword>
<evidence type="ECO:0000259" key="9">
    <source>
        <dbReference type="Pfam" id="PF08581"/>
    </source>
</evidence>
<dbReference type="Pfam" id="PF08581">
    <property type="entry name" value="Tup_N"/>
    <property type="match status" value="1"/>
</dbReference>
<evidence type="ECO:0000313" key="11">
    <source>
        <dbReference type="Proteomes" id="UP001222325"/>
    </source>
</evidence>
<dbReference type="EMBL" id="JARJCN010000100">
    <property type="protein sequence ID" value="KAJ7075253.1"/>
    <property type="molecule type" value="Genomic_DNA"/>
</dbReference>
<feature type="domain" description="Transcriptional repressor Tup1 N-terminal" evidence="9">
    <location>
        <begin position="21"/>
        <end position="91"/>
    </location>
</feature>
<dbReference type="InterPro" id="IPR020472">
    <property type="entry name" value="WD40_PAC1"/>
</dbReference>
<dbReference type="InterPro" id="IPR001680">
    <property type="entry name" value="WD40_rpt"/>
</dbReference>
<protein>
    <submittedName>
        <fullName evidence="10">Chromatin associated protein</fullName>
    </submittedName>
</protein>
<dbReference type="InterPro" id="IPR015943">
    <property type="entry name" value="WD40/YVTN_repeat-like_dom_sf"/>
</dbReference>
<evidence type="ECO:0000256" key="5">
    <source>
        <dbReference type="ARBA" id="ARBA00023163"/>
    </source>
</evidence>
<comment type="caution">
    <text evidence="10">The sequence shown here is derived from an EMBL/GenBank/DDBJ whole genome shotgun (WGS) entry which is preliminary data.</text>
</comment>
<evidence type="ECO:0000256" key="3">
    <source>
        <dbReference type="ARBA" id="ARBA00022737"/>
    </source>
</evidence>
<sequence length="600" mass="64393">MTSYHHREGGATAGMYSARAVGETLDRVKSDFELLANELTIARDQREHYEATIAAQTDELDKIRHALRALETQHAKVRAQYEYDLRALRAERNAPPPPPQRAGTPARAALSPSVFSTQPPDASPRQQHTRERDAQRARFLEGGGTAKRMKLEGSGSGSDPARIALPLIGPGSSPHASARRVSTPLPLPPLPPLPPPPSATYTAASSSSSAPSPLHAYRYPPAPAPAHINTNTNTNTNMNANLNANMNAFLAEDAPVPAEFRKDGGDWAALYNPRAPRGRALDVGLVHTFAHETVVCCTTFSPDGRWLATGCNRTAQVFEVGSGRRVCVLADDSAKPAGDLYIRSARFSPDGRWLATGAEDERVRIWDLDTRTLRAVFEGHRQDIYALDFTADGRRLVSGSGDASVRVWDLAFLYDAAAQPGAHPAVIDTPARVLAATPDAEDDAGVMSVALSPDGGLVAAGCVDGLVRVWEVRSGALVDVLRGHSNSVHSVVWRGEGGLVSGALDNSVRVWDLRGKKKECVVFAGHKDYVLSVGLSRDAQWIVSGSKDRGVHFWDSAGVVQCVLQGHKNSVISTSLHPTGNLLATGSGDKLARIWSYNPI</sequence>
<dbReference type="InterPro" id="IPR013890">
    <property type="entry name" value="Tscrpt_rep_Tup1_N"/>
</dbReference>
<feature type="repeat" description="WD" evidence="6">
    <location>
        <begin position="377"/>
        <end position="410"/>
    </location>
</feature>
<feature type="region of interest" description="Disordered" evidence="8">
    <location>
        <begin position="91"/>
        <end position="215"/>
    </location>
</feature>
<dbReference type="PROSITE" id="PS50294">
    <property type="entry name" value="WD_REPEATS_REGION"/>
    <property type="match status" value="6"/>
</dbReference>
<evidence type="ECO:0000256" key="1">
    <source>
        <dbReference type="ARBA" id="ARBA00022491"/>
    </source>
</evidence>
<feature type="repeat" description="WD" evidence="6">
    <location>
        <begin position="342"/>
        <end position="376"/>
    </location>
</feature>
<dbReference type="InterPro" id="IPR036322">
    <property type="entry name" value="WD40_repeat_dom_sf"/>
</dbReference>
<feature type="compositionally biased region" description="Basic and acidic residues" evidence="8">
    <location>
        <begin position="128"/>
        <end position="139"/>
    </location>
</feature>
<evidence type="ECO:0000256" key="2">
    <source>
        <dbReference type="ARBA" id="ARBA00022574"/>
    </source>
</evidence>
<dbReference type="PANTHER" id="PTHR22847:SF637">
    <property type="entry name" value="WD REPEAT DOMAIN 5B"/>
    <property type="match status" value="1"/>
</dbReference>
<evidence type="ECO:0000313" key="10">
    <source>
        <dbReference type="EMBL" id="KAJ7075253.1"/>
    </source>
</evidence>
<dbReference type="SMART" id="SM00320">
    <property type="entry name" value="WD40"/>
    <property type="match status" value="7"/>
</dbReference>
<feature type="repeat" description="WD" evidence="6">
    <location>
        <begin position="564"/>
        <end position="600"/>
    </location>
</feature>
<dbReference type="SUPFAM" id="SSF50978">
    <property type="entry name" value="WD40 repeat-like"/>
    <property type="match status" value="1"/>
</dbReference>
<dbReference type="CDD" id="cd00200">
    <property type="entry name" value="WD40"/>
    <property type="match status" value="1"/>
</dbReference>
<keyword evidence="5" id="KW-0804">Transcription</keyword>
<gene>
    <name evidence="10" type="ORF">B0H15DRAFT_37408</name>
</gene>
<dbReference type="InterPro" id="IPR019775">
    <property type="entry name" value="WD40_repeat_CS"/>
</dbReference>
<dbReference type="Gene3D" id="2.130.10.10">
    <property type="entry name" value="YVTN repeat-like/Quinoprotein amine dehydrogenase"/>
    <property type="match status" value="1"/>
</dbReference>
<proteinExistence type="predicted"/>
<keyword evidence="7" id="KW-0175">Coiled coil</keyword>
<feature type="compositionally biased region" description="Polar residues" evidence="8">
    <location>
        <begin position="113"/>
        <end position="126"/>
    </location>
</feature>
<evidence type="ECO:0000256" key="4">
    <source>
        <dbReference type="ARBA" id="ARBA00023015"/>
    </source>
</evidence>
<feature type="compositionally biased region" description="Low complexity" evidence="8">
    <location>
        <begin position="199"/>
        <end position="215"/>
    </location>
</feature>
<feature type="repeat" description="WD" evidence="6">
    <location>
        <begin position="481"/>
        <end position="514"/>
    </location>
</feature>
<dbReference type="Pfam" id="PF00400">
    <property type="entry name" value="WD40"/>
    <property type="match status" value="7"/>
</dbReference>
<evidence type="ECO:0000256" key="8">
    <source>
        <dbReference type="SAM" id="MobiDB-lite"/>
    </source>
</evidence>
<feature type="repeat" description="WD" evidence="6">
    <location>
        <begin position="523"/>
        <end position="555"/>
    </location>
</feature>
<feature type="coiled-coil region" evidence="7">
    <location>
        <begin position="53"/>
        <end position="80"/>
    </location>
</feature>
<reference evidence="10" key="1">
    <citation type="submission" date="2023-03" db="EMBL/GenBank/DDBJ databases">
        <title>Massive genome expansion in bonnet fungi (Mycena s.s.) driven by repeated elements and novel gene families across ecological guilds.</title>
        <authorList>
            <consortium name="Lawrence Berkeley National Laboratory"/>
            <person name="Harder C.B."/>
            <person name="Miyauchi S."/>
            <person name="Viragh M."/>
            <person name="Kuo A."/>
            <person name="Thoen E."/>
            <person name="Andreopoulos B."/>
            <person name="Lu D."/>
            <person name="Skrede I."/>
            <person name="Drula E."/>
            <person name="Henrissat B."/>
            <person name="Morin E."/>
            <person name="Kohler A."/>
            <person name="Barry K."/>
            <person name="LaButti K."/>
            <person name="Morin E."/>
            <person name="Salamov A."/>
            <person name="Lipzen A."/>
            <person name="Mereny Z."/>
            <person name="Hegedus B."/>
            <person name="Baldrian P."/>
            <person name="Stursova M."/>
            <person name="Weitz H."/>
            <person name="Taylor A."/>
            <person name="Grigoriev I.V."/>
            <person name="Nagy L.G."/>
            <person name="Martin F."/>
            <person name="Kauserud H."/>
        </authorList>
    </citation>
    <scope>NUCLEOTIDE SEQUENCE</scope>
    <source>
        <strain evidence="10">CBHHK173m</strain>
    </source>
</reference>
<feature type="compositionally biased region" description="Pro residues" evidence="8">
    <location>
        <begin position="185"/>
        <end position="198"/>
    </location>
</feature>
<dbReference type="PANTHER" id="PTHR22847">
    <property type="entry name" value="WD40 REPEAT PROTEIN"/>
    <property type="match status" value="1"/>
</dbReference>
<keyword evidence="2 6" id="KW-0853">WD repeat</keyword>